<gene>
    <name evidence="1" type="ORF">bsdE14_16640</name>
</gene>
<dbReference type="EMBL" id="BRXR01000001">
    <property type="protein sequence ID" value="GLC30254.1"/>
    <property type="molecule type" value="Genomic_DNA"/>
</dbReference>
<proteinExistence type="predicted"/>
<sequence length="346" mass="41025">MKNINEELTKWAIDKINKEYQGEISLLLAHDTLRLEEDKGEYALSFFIPETEHAYNLSKTFIIDGKGYDLYPISWNRMESFAEVKEYNTTSLADARILYAKDEACKERFEQLQKRLKKNLSNAEFMYKKSLEHLNIAMQIYQTMVFENSICNIRKASGYIIDYLAVAVADLNHTYFKTTQIYQMEELRTMKEIPAEFITLYEKIIHADGVEEIKQLCYEIINTTRQFIKEKKDNTVKSKPEANFKNLADWYQELCYTWRRIYVHCEKKDSVRVFMWGCMLQYELDIIKEEFGLEELDLLSAYGADDLTPFYNRAKKLEERIVAVIEEHGIVIDAYDNIEEFLKKNR</sequence>
<organism evidence="1 2">
    <name type="scientific">Clostridium omnivorum</name>
    <dbReference type="NCBI Taxonomy" id="1604902"/>
    <lineage>
        <taxon>Bacteria</taxon>
        <taxon>Bacillati</taxon>
        <taxon>Bacillota</taxon>
        <taxon>Clostridia</taxon>
        <taxon>Eubacteriales</taxon>
        <taxon>Clostridiaceae</taxon>
        <taxon>Clostridium</taxon>
    </lineage>
</organism>
<reference evidence="1 2" key="1">
    <citation type="journal article" date="2024" name="Int. J. Syst. Evol. Microbiol.">
        <title>Clostridium omnivorum sp. nov., isolated from anoxic soil under the treatment of reductive soil disinfestation.</title>
        <authorList>
            <person name="Ueki A."/>
            <person name="Tonouchi A."/>
            <person name="Kaku N."/>
            <person name="Honma S."/>
            <person name="Ueki K."/>
        </authorList>
    </citation>
    <scope>NUCLEOTIDE SEQUENCE [LARGE SCALE GENOMIC DNA]</scope>
    <source>
        <strain evidence="1 2">E14</strain>
    </source>
</reference>
<accession>A0ABQ5N4V2</accession>
<evidence type="ECO:0000313" key="2">
    <source>
        <dbReference type="Proteomes" id="UP001208567"/>
    </source>
</evidence>
<dbReference type="Proteomes" id="UP001208567">
    <property type="component" value="Unassembled WGS sequence"/>
</dbReference>
<comment type="caution">
    <text evidence="1">The sequence shown here is derived from an EMBL/GenBank/DDBJ whole genome shotgun (WGS) entry which is preliminary data.</text>
</comment>
<keyword evidence="2" id="KW-1185">Reference proteome</keyword>
<dbReference type="RefSeq" id="WP_264849520.1">
    <property type="nucleotide sequence ID" value="NZ_BRXR01000001.1"/>
</dbReference>
<protein>
    <submittedName>
        <fullName evidence="1">Uncharacterized protein</fullName>
    </submittedName>
</protein>
<name>A0ABQ5N4V2_9CLOT</name>
<evidence type="ECO:0000313" key="1">
    <source>
        <dbReference type="EMBL" id="GLC30254.1"/>
    </source>
</evidence>